<organism evidence="1 2">
    <name type="scientific">Halioglobus japonicus</name>
    <dbReference type="NCBI Taxonomy" id="930805"/>
    <lineage>
        <taxon>Bacteria</taxon>
        <taxon>Pseudomonadati</taxon>
        <taxon>Pseudomonadota</taxon>
        <taxon>Gammaproteobacteria</taxon>
        <taxon>Cellvibrionales</taxon>
        <taxon>Halieaceae</taxon>
        <taxon>Halioglobus</taxon>
    </lineage>
</organism>
<sequence>MAVVRANIEHDKLDEPVVNIAALDVEAIVSVLGDGSGESLATMRWAASGQLDSLHMLCINETVYTSEQV</sequence>
<dbReference type="EMBL" id="PKUR01000004">
    <property type="protein sequence ID" value="PLW84995.1"/>
    <property type="molecule type" value="Genomic_DNA"/>
</dbReference>
<proteinExistence type="predicted"/>
<keyword evidence="2" id="KW-1185">Reference proteome</keyword>
<evidence type="ECO:0000313" key="2">
    <source>
        <dbReference type="Proteomes" id="UP000235162"/>
    </source>
</evidence>
<evidence type="ECO:0000313" key="1">
    <source>
        <dbReference type="EMBL" id="PLW84995.1"/>
    </source>
</evidence>
<reference evidence="1 2" key="1">
    <citation type="submission" date="2018-01" db="EMBL/GenBank/DDBJ databases">
        <title>The draft genome sequence of Halioglobus japonicus S1-36.</title>
        <authorList>
            <person name="Du Z.-J."/>
            <person name="Shi M.-J."/>
        </authorList>
    </citation>
    <scope>NUCLEOTIDE SEQUENCE [LARGE SCALE GENOMIC DNA]</scope>
    <source>
        <strain evidence="1 2">S1-36</strain>
    </source>
</reference>
<comment type="caution">
    <text evidence="1">The sequence shown here is derived from an EMBL/GenBank/DDBJ whole genome shotgun (WGS) entry which is preliminary data.</text>
</comment>
<dbReference type="AlphaFoldDB" id="A0AAP8MC26"/>
<protein>
    <submittedName>
        <fullName evidence="1">Uncharacterized protein</fullName>
    </submittedName>
</protein>
<dbReference type="KEGG" id="hja:BST95_01500"/>
<gene>
    <name evidence="1" type="ORF">C0029_15760</name>
</gene>
<dbReference type="Proteomes" id="UP000235162">
    <property type="component" value="Unassembled WGS sequence"/>
</dbReference>
<name>A0AAP8MC26_9GAMM</name>
<accession>A0AAP8MC26</accession>
<dbReference type="RefSeq" id="WP_084197858.1">
    <property type="nucleotide sequence ID" value="NZ_BMYL01000004.1"/>
</dbReference>